<feature type="transmembrane region" description="Helical" evidence="6">
    <location>
        <begin position="765"/>
        <end position="790"/>
    </location>
</feature>
<evidence type="ECO:0000259" key="8">
    <source>
        <dbReference type="Pfam" id="PF09994"/>
    </source>
</evidence>
<keyword evidence="2 6" id="KW-0812">Transmembrane</keyword>
<organism evidence="9 10">
    <name type="scientific">Rhizoctonia solani</name>
    <dbReference type="NCBI Taxonomy" id="456999"/>
    <lineage>
        <taxon>Eukaryota</taxon>
        <taxon>Fungi</taxon>
        <taxon>Dikarya</taxon>
        <taxon>Basidiomycota</taxon>
        <taxon>Agaricomycotina</taxon>
        <taxon>Agaricomycetes</taxon>
        <taxon>Cantharellales</taxon>
        <taxon>Ceratobasidiaceae</taxon>
        <taxon>Rhizoctonia</taxon>
    </lineage>
</organism>
<dbReference type="InterPro" id="IPR036673">
    <property type="entry name" value="Cyanovirin-N_sf"/>
</dbReference>
<feature type="compositionally biased region" description="Low complexity" evidence="5">
    <location>
        <begin position="735"/>
        <end position="748"/>
    </location>
</feature>
<evidence type="ECO:0000313" key="10">
    <source>
        <dbReference type="Proteomes" id="UP000663841"/>
    </source>
</evidence>
<feature type="transmembrane region" description="Helical" evidence="6">
    <location>
        <begin position="689"/>
        <end position="709"/>
    </location>
</feature>
<dbReference type="SMART" id="SM00679">
    <property type="entry name" value="CTNS"/>
    <property type="match status" value="2"/>
</dbReference>
<evidence type="ECO:0000256" key="6">
    <source>
        <dbReference type="SAM" id="Phobius"/>
    </source>
</evidence>
<dbReference type="PANTHER" id="PTHR33840:SF2">
    <property type="entry name" value="TLE1 PHOSPHOLIPASE DOMAIN-CONTAINING PROTEIN"/>
    <property type="match status" value="1"/>
</dbReference>
<feature type="region of interest" description="Disordered" evidence="5">
    <location>
        <begin position="735"/>
        <end position="755"/>
    </location>
</feature>
<evidence type="ECO:0000256" key="5">
    <source>
        <dbReference type="SAM" id="MobiDB-lite"/>
    </source>
</evidence>
<gene>
    <name evidence="9" type="ORF">RDB_LOCUS197202</name>
</gene>
<dbReference type="InterPro" id="IPR018712">
    <property type="entry name" value="Tle1-like_cat"/>
</dbReference>
<dbReference type="Gene3D" id="1.20.1280.290">
    <property type="match status" value="2"/>
</dbReference>
<dbReference type="InterPro" id="IPR006603">
    <property type="entry name" value="PQ-loop_rpt"/>
</dbReference>
<dbReference type="InterPro" id="IPR011058">
    <property type="entry name" value="Cyanovirin-N"/>
</dbReference>
<feature type="transmembrane region" description="Helical" evidence="6">
    <location>
        <begin position="842"/>
        <end position="863"/>
    </location>
</feature>
<dbReference type="SUPFAM" id="SSF53474">
    <property type="entry name" value="alpha/beta-Hydrolases"/>
    <property type="match status" value="1"/>
</dbReference>
<proteinExistence type="predicted"/>
<accession>A0A8H3CCR1</accession>
<dbReference type="AlphaFoldDB" id="A0A8H3CCR1"/>
<comment type="subcellular location">
    <subcellularLocation>
        <location evidence="1">Membrane</location>
        <topology evidence="1">Multi-pass membrane protein</topology>
    </subcellularLocation>
</comment>
<feature type="transmembrane region" description="Helical" evidence="6">
    <location>
        <begin position="875"/>
        <end position="898"/>
    </location>
</feature>
<feature type="transmembrane region" description="Helical" evidence="6">
    <location>
        <begin position="636"/>
        <end position="657"/>
    </location>
</feature>
<keyword evidence="3 6" id="KW-1133">Transmembrane helix</keyword>
<feature type="domain" description="T6SS Phospholipase effector Tle1-like catalytic" evidence="8">
    <location>
        <begin position="143"/>
        <end position="416"/>
    </location>
</feature>
<dbReference type="Proteomes" id="UP000663841">
    <property type="component" value="Unassembled WGS sequence"/>
</dbReference>
<dbReference type="EMBL" id="CAJMWW010000642">
    <property type="protein sequence ID" value="CAE6477768.1"/>
    <property type="molecule type" value="Genomic_DNA"/>
</dbReference>
<feature type="domain" description="Cyanovirin-N" evidence="7">
    <location>
        <begin position="52"/>
        <end position="117"/>
    </location>
</feature>
<sequence length="926" mass="104120">MSTTSIHRSKLGLEECTFHLLDLRSTDGHCVIQAKAEPKSSIRWNPDTPADPQFNLSAVIGNDNGSFRWGRSGFEKTGRGFKIIEDPTTGACTLTGQLLNLIGEYKDASVNLEERLKVEEYVDTATNETYHRVVCKERLIPERTLVLCFDGTSNHFSDRNTNVVKFVELLKKDDPSKQMVYYQTGVGTYSSPGLTTSTGLAIASKLDEAVAWYLYQHVIDGYRYLMETYRIGDRIALFGFSRGAFTARALAGMLHCVGLLPRHNSEHIPFAYEVYKNANDSMVASSSGSTYASTNKAKAKNVDPEEFKRTFCIPIMVDYVGVWDTVASVGALVPQSLPWIDYNPSILTFRQALALDERRGNFIPSVWDHRRTTIVQDVKEVWFKGEHSDVGGGSACPENGNYSMLSNIPLRWMIRQILECRFGILFDHIAVELYRRRNILETPPAEGLGSSKDWMKRLAESRKLDHVDIQKGVYDSIGRSLLWNGLEYLAFTAKPTKNAKYEPVTYRRPHGKAGRQVFQCNAKDPIFLHSSVVGQLAAYGSRTHKGEYNPRAKWYGYQEHGWPRIEDLPPTVQVQCDKHPESGDMVPEGIKLRLKIAGMYAPMRLIIILSEHWSGLVLSIGIWVCSALYAHFYSTLLGYISLAACVAIALPQAFLHWRKKSAKGISLTMLWLWLIGDIASLVGTVVQGLLHTLIILGVINGLIDVLLIWQCYHYAKWQQFANILPFLRRREQDSGASSPSARLSSPAPTLAGPSSLHKSKRYRSALYHALYVLLVVGISIMVWGLVVARVRKTANLRAGEDGTDPEFEKAGAAFGWLSMFIYTTSRYPQIYKNWKSKSCHDLSIWIFVLLVIYNITNIVSILVKSTKKPYLIVNLPWIVNSAFNIILDLIIMGQFAWYRKVKATNDDSVPVVPSPQFAGEESKQPV</sequence>
<dbReference type="InterPro" id="IPR029058">
    <property type="entry name" value="AB_hydrolase_fold"/>
</dbReference>
<dbReference type="Pfam" id="PF08881">
    <property type="entry name" value="CVNH"/>
    <property type="match status" value="1"/>
</dbReference>
<dbReference type="PANTHER" id="PTHR33840">
    <property type="match status" value="1"/>
</dbReference>
<dbReference type="GO" id="GO:0016020">
    <property type="term" value="C:membrane"/>
    <property type="evidence" value="ECO:0007669"/>
    <property type="project" value="UniProtKB-SubCell"/>
</dbReference>
<evidence type="ECO:0000259" key="7">
    <source>
        <dbReference type="Pfam" id="PF08881"/>
    </source>
</evidence>
<evidence type="ECO:0000256" key="3">
    <source>
        <dbReference type="ARBA" id="ARBA00022989"/>
    </source>
</evidence>
<dbReference type="SUPFAM" id="SSF51322">
    <property type="entry name" value="Cyanovirin-N"/>
    <property type="match status" value="1"/>
</dbReference>
<evidence type="ECO:0000313" key="9">
    <source>
        <dbReference type="EMBL" id="CAE6477768.1"/>
    </source>
</evidence>
<evidence type="ECO:0000256" key="4">
    <source>
        <dbReference type="ARBA" id="ARBA00023136"/>
    </source>
</evidence>
<keyword evidence="4 6" id="KW-0472">Membrane</keyword>
<dbReference type="Gene3D" id="2.30.60.10">
    <property type="entry name" value="Cyanovirin-N"/>
    <property type="match status" value="1"/>
</dbReference>
<protein>
    <recommendedName>
        <fullName evidence="11">DUF2235 domain-containing protein</fullName>
    </recommendedName>
</protein>
<reference evidence="9" key="1">
    <citation type="submission" date="2021-01" db="EMBL/GenBank/DDBJ databases">
        <authorList>
            <person name="Kaushik A."/>
        </authorList>
    </citation>
    <scope>NUCLEOTIDE SEQUENCE</scope>
    <source>
        <strain evidence="9">AG3-T5</strain>
    </source>
</reference>
<evidence type="ECO:0008006" key="11">
    <source>
        <dbReference type="Google" id="ProtNLM"/>
    </source>
</evidence>
<evidence type="ECO:0000256" key="2">
    <source>
        <dbReference type="ARBA" id="ARBA00022692"/>
    </source>
</evidence>
<name>A0A8H3CCR1_9AGAM</name>
<evidence type="ECO:0000256" key="1">
    <source>
        <dbReference type="ARBA" id="ARBA00004141"/>
    </source>
</evidence>
<feature type="transmembrane region" description="Helical" evidence="6">
    <location>
        <begin position="664"/>
        <end position="683"/>
    </location>
</feature>
<dbReference type="Pfam" id="PF04193">
    <property type="entry name" value="PQ-loop"/>
    <property type="match status" value="2"/>
</dbReference>
<dbReference type="Pfam" id="PF09994">
    <property type="entry name" value="T6SS_Tle1-like_cat"/>
    <property type="match status" value="1"/>
</dbReference>
<comment type="caution">
    <text evidence="9">The sequence shown here is derived from an EMBL/GenBank/DDBJ whole genome shotgun (WGS) entry which is preliminary data.</text>
</comment>
<feature type="transmembrane region" description="Helical" evidence="6">
    <location>
        <begin position="605"/>
        <end position="630"/>
    </location>
</feature>